<dbReference type="PANTHER" id="PTHR12461">
    <property type="entry name" value="HYPOXIA-INDUCIBLE FACTOR 1 ALPHA INHIBITOR-RELATED"/>
    <property type="match status" value="1"/>
</dbReference>
<reference evidence="2 3" key="1">
    <citation type="submission" date="2017-04" db="EMBL/GenBank/DDBJ databases">
        <title>Genome sequencing of [Candida] sorbophila.</title>
        <authorList>
            <person name="Ahn J.O."/>
        </authorList>
    </citation>
    <scope>NUCLEOTIDE SEQUENCE [LARGE SCALE GENOMIC DNA]</scope>
    <source>
        <strain evidence="2 3">DS02</strain>
    </source>
</reference>
<accession>A0A2T0FLZ4</accession>
<dbReference type="InterPro" id="IPR014710">
    <property type="entry name" value="RmlC-like_jellyroll"/>
</dbReference>
<name>A0A2T0FLZ4_9ASCO</name>
<dbReference type="SUPFAM" id="SSF51197">
    <property type="entry name" value="Clavaminate synthase-like"/>
    <property type="match status" value="1"/>
</dbReference>
<dbReference type="STRING" id="45607.A0A2T0FLZ4"/>
<dbReference type="InterPro" id="IPR003347">
    <property type="entry name" value="JmjC_dom"/>
</dbReference>
<dbReference type="GeneID" id="36517379"/>
<dbReference type="Gene3D" id="2.60.120.10">
    <property type="entry name" value="Jelly Rolls"/>
    <property type="match status" value="1"/>
</dbReference>
<organism evidence="2 3">
    <name type="scientific">Wickerhamiella sorbophila</name>
    <dbReference type="NCBI Taxonomy" id="45607"/>
    <lineage>
        <taxon>Eukaryota</taxon>
        <taxon>Fungi</taxon>
        <taxon>Dikarya</taxon>
        <taxon>Ascomycota</taxon>
        <taxon>Saccharomycotina</taxon>
        <taxon>Dipodascomycetes</taxon>
        <taxon>Dipodascales</taxon>
        <taxon>Trichomonascaceae</taxon>
        <taxon>Wickerhamiella</taxon>
    </lineage>
</organism>
<dbReference type="RefSeq" id="XP_024665956.1">
    <property type="nucleotide sequence ID" value="XM_024810188.1"/>
</dbReference>
<dbReference type="InterPro" id="IPR041667">
    <property type="entry name" value="Cupin_8"/>
</dbReference>
<feature type="domain" description="JmjC" evidence="1">
    <location>
        <begin position="110"/>
        <end position="214"/>
    </location>
</feature>
<gene>
    <name evidence="2" type="ORF">B9G98_03631</name>
</gene>
<evidence type="ECO:0000313" key="2">
    <source>
        <dbReference type="EMBL" id="PRT56011.1"/>
    </source>
</evidence>
<comment type="caution">
    <text evidence="2">The sequence shown here is derived from an EMBL/GenBank/DDBJ whole genome shotgun (WGS) entry which is preliminary data.</text>
</comment>
<dbReference type="AlphaFoldDB" id="A0A2T0FLZ4"/>
<dbReference type="Proteomes" id="UP000238350">
    <property type="component" value="Unassembled WGS sequence"/>
</dbReference>
<dbReference type="PANTHER" id="PTHR12461:SF99">
    <property type="entry name" value="BIFUNCTIONAL PEPTIDASE AND (3S)-LYSYL HYDROXYLASE JMJD7"/>
    <property type="match status" value="1"/>
</dbReference>
<dbReference type="PROSITE" id="PS51184">
    <property type="entry name" value="JMJC"/>
    <property type="match status" value="1"/>
</dbReference>
<keyword evidence="3" id="KW-1185">Reference proteome</keyword>
<dbReference type="EMBL" id="NDIQ01000022">
    <property type="protein sequence ID" value="PRT56011.1"/>
    <property type="molecule type" value="Genomic_DNA"/>
</dbReference>
<dbReference type="OrthoDB" id="415358at2759"/>
<sequence>MIQRGLQRRAEIAAAEYPLEVEEVSVGDLDLHIAVSRPCLLPPVLAVSSAQILNEVKDIVVPVARTPFGNADAPLGDLFVKPYIQQMSVAELLTAIRTQAENSHYYMQSQDDNLNREFAQLPESIIPKKLNLPGTKLLGPTEAVNLWIGAAGTTSRMHSDNYDNIYVQIQGTKRMWLVPPGEVDCCKEKFLKAATYDLQDEKFVIKIDEPPSTP</sequence>
<evidence type="ECO:0000259" key="1">
    <source>
        <dbReference type="PROSITE" id="PS51184"/>
    </source>
</evidence>
<protein>
    <submittedName>
        <fullName evidence="2">JmjC domain-containing protein 7</fullName>
    </submittedName>
</protein>
<dbReference type="Pfam" id="PF13621">
    <property type="entry name" value="Cupin_8"/>
    <property type="match status" value="1"/>
</dbReference>
<proteinExistence type="predicted"/>
<evidence type="ECO:0000313" key="3">
    <source>
        <dbReference type="Proteomes" id="UP000238350"/>
    </source>
</evidence>